<keyword evidence="6 7" id="KW-0472">Membrane</keyword>
<evidence type="ECO:0000256" key="5">
    <source>
        <dbReference type="ARBA" id="ARBA00022989"/>
    </source>
</evidence>
<organism evidence="9">
    <name type="scientific">Desulfovibrio sp. U5L</name>
    <dbReference type="NCBI Taxonomy" id="596152"/>
    <lineage>
        <taxon>Bacteria</taxon>
        <taxon>Pseudomonadati</taxon>
        <taxon>Thermodesulfobacteriota</taxon>
        <taxon>Desulfovibrionia</taxon>
        <taxon>Desulfovibrionales</taxon>
        <taxon>Desulfovibrionaceae</taxon>
        <taxon>Desulfovibrio</taxon>
    </lineage>
</organism>
<dbReference type="GO" id="GO:0089702">
    <property type="term" value="F:undecaprenyl-phosphate glucose phosphotransferase activity"/>
    <property type="evidence" value="ECO:0007669"/>
    <property type="project" value="TreeGrafter"/>
</dbReference>
<evidence type="ECO:0000256" key="1">
    <source>
        <dbReference type="ARBA" id="ARBA00004141"/>
    </source>
</evidence>
<sequence>MTSSCMKAPEYESFSRWFGSYLLFAVLATSGGVMAEYFIQKGFEGALRYDRMGSYVTTIALPYILVNLLYSLTQLKMNLTNILLKVAVSCGLSLTLVALTSDVKPLFREDLDVVLYSLGAFTCIMLARDIVRNIPLALPGLVNRVLVVGNDGFMREMENLIGASDRHFQVAGTYPFPGPRPEPAASQVEDIFATAKALRADKVVISLAERRGVFPLQDMLNCKLSGIEVLDAPGIYERITGKLLLENINPSWFIFCSGFKITFVLRAVKRLVDVVCSVIGLLFSLPFAPFVLLAIRLDSPGPVFFRQERVGRGDKPFVLYKLRTMRQDAEKGTGAVWASQSDPRVTRLGQFLRKSRIDEIPQLINVLRGEMSLVGPRPERPEFVQKLKEIIPYYSERHFVKPGVTGWAQVRYPYGASVEDALEKLRYDLYYIKNISMFLDLGIILRTVAVVLLRKGAR</sequence>
<evidence type="ECO:0000256" key="2">
    <source>
        <dbReference type="ARBA" id="ARBA00006464"/>
    </source>
</evidence>
<keyword evidence="4 7" id="KW-0812">Transmembrane</keyword>
<dbReference type="EMBL" id="JH600068">
    <property type="protein sequence ID" value="EIG54200.1"/>
    <property type="molecule type" value="Genomic_DNA"/>
</dbReference>
<dbReference type="HOGENOM" id="CLU_024920_0_0_7"/>
<evidence type="ECO:0000256" key="7">
    <source>
        <dbReference type="SAM" id="Phobius"/>
    </source>
</evidence>
<feature type="transmembrane region" description="Helical" evidence="7">
    <location>
        <begin position="21"/>
        <end position="40"/>
    </location>
</feature>
<feature type="domain" description="Bacterial sugar transferase" evidence="8">
    <location>
        <begin position="269"/>
        <end position="452"/>
    </location>
</feature>
<dbReference type="InterPro" id="IPR017475">
    <property type="entry name" value="EPS_sugar_tfrase"/>
</dbReference>
<dbReference type="GO" id="GO:0016020">
    <property type="term" value="C:membrane"/>
    <property type="evidence" value="ECO:0007669"/>
    <property type="project" value="UniProtKB-SubCell"/>
</dbReference>
<protein>
    <submittedName>
        <fullName evidence="9">Sugar transferase, PEP-CTERM system associated/exopolysaccharide biosynthesis polyprenyl glycosylphosphotransferase</fullName>
    </submittedName>
</protein>
<evidence type="ECO:0000259" key="8">
    <source>
        <dbReference type="Pfam" id="PF02397"/>
    </source>
</evidence>
<dbReference type="STRING" id="596152.DesU5LDRAFT_2544"/>
<evidence type="ECO:0000256" key="6">
    <source>
        <dbReference type="ARBA" id="ARBA00023136"/>
    </source>
</evidence>
<dbReference type="AlphaFoldDB" id="I2Q344"/>
<keyword evidence="5 7" id="KW-1133">Transmembrane helix</keyword>
<dbReference type="Pfam" id="PF02397">
    <property type="entry name" value="Bac_transf"/>
    <property type="match status" value="1"/>
</dbReference>
<dbReference type="GO" id="GO:0009242">
    <property type="term" value="P:colanic acid biosynthetic process"/>
    <property type="evidence" value="ECO:0007669"/>
    <property type="project" value="TreeGrafter"/>
</dbReference>
<dbReference type="eggNOG" id="COG2148">
    <property type="taxonomic scope" value="Bacteria"/>
</dbReference>
<reference evidence="9" key="1">
    <citation type="submission" date="2011-11" db="EMBL/GenBank/DDBJ databases">
        <title>Improved High-Quality Draft sequence of Desulfovibrio sp. U5L.</title>
        <authorList>
            <consortium name="US DOE Joint Genome Institute"/>
            <person name="Lucas S."/>
            <person name="Han J."/>
            <person name="Lapidus A."/>
            <person name="Cheng J.-F."/>
            <person name="Goodwin L."/>
            <person name="Pitluck S."/>
            <person name="Peters L."/>
            <person name="Ovchinnikova G."/>
            <person name="Held B."/>
            <person name="Detter J.C."/>
            <person name="Han C."/>
            <person name="Tapia R."/>
            <person name="Land M."/>
            <person name="Hauser L."/>
            <person name="Kyrpides N."/>
            <person name="Ivanova N."/>
            <person name="Pagani I."/>
            <person name="Gabster J."/>
            <person name="Walker C."/>
            <person name="Stolyar S."/>
            <person name="Stahl D."/>
            <person name="Arkin A."/>
            <person name="Dehal P."/>
            <person name="Hazen T."/>
            <person name="Woyke T."/>
        </authorList>
    </citation>
    <scope>NUCLEOTIDE SEQUENCE [LARGE SCALE GENOMIC DNA]</scope>
    <source>
        <strain evidence="9">U5L</strain>
    </source>
</reference>
<keyword evidence="3 9" id="KW-0808">Transferase</keyword>
<proteinExistence type="inferred from homology"/>
<dbReference type="OrthoDB" id="9808602at2"/>
<feature type="transmembrane region" description="Helical" evidence="7">
    <location>
        <begin position="82"/>
        <end position="101"/>
    </location>
</feature>
<evidence type="ECO:0000256" key="3">
    <source>
        <dbReference type="ARBA" id="ARBA00022679"/>
    </source>
</evidence>
<accession>I2Q344</accession>
<name>I2Q344_9BACT</name>
<evidence type="ECO:0000313" key="9">
    <source>
        <dbReference type="EMBL" id="EIG54200.1"/>
    </source>
</evidence>
<dbReference type="PANTHER" id="PTHR30576:SF21">
    <property type="entry name" value="UDP-GLUCOSE:UNDECAPRENYL-PHOSPHATE GLUCOSE-1-PHOSPHATE TRANSFERASE"/>
    <property type="match status" value="1"/>
</dbReference>
<dbReference type="PANTHER" id="PTHR30576">
    <property type="entry name" value="COLANIC BIOSYNTHESIS UDP-GLUCOSE LIPID CARRIER TRANSFERASE"/>
    <property type="match status" value="1"/>
</dbReference>
<evidence type="ECO:0000256" key="4">
    <source>
        <dbReference type="ARBA" id="ARBA00022692"/>
    </source>
</evidence>
<feature type="transmembrane region" description="Helical" evidence="7">
    <location>
        <begin position="52"/>
        <end position="70"/>
    </location>
</feature>
<gene>
    <name evidence="9" type="ORF">DesU5LDRAFT_2544</name>
</gene>
<dbReference type="NCBIfam" id="TIGR03013">
    <property type="entry name" value="EpsB_2"/>
    <property type="match status" value="1"/>
</dbReference>
<comment type="similarity">
    <text evidence="2">Belongs to the bacterial sugar transferase family.</text>
</comment>
<dbReference type="InterPro" id="IPR017464">
    <property type="entry name" value="Sugar_tfrase_EpsB_2"/>
</dbReference>
<comment type="subcellular location">
    <subcellularLocation>
        <location evidence="1">Membrane</location>
        <topology evidence="1">Multi-pass membrane protein</topology>
    </subcellularLocation>
</comment>
<feature type="transmembrane region" description="Helical" evidence="7">
    <location>
        <begin position="113"/>
        <end position="131"/>
    </location>
</feature>
<dbReference type="InterPro" id="IPR003362">
    <property type="entry name" value="Bact_transf"/>
</dbReference>
<feature type="transmembrane region" description="Helical" evidence="7">
    <location>
        <begin position="271"/>
        <end position="295"/>
    </location>
</feature>
<dbReference type="NCBIfam" id="TIGR03025">
    <property type="entry name" value="EPS_sugtrans"/>
    <property type="match status" value="1"/>
</dbReference>